<dbReference type="EMBL" id="FJUW01000033">
    <property type="protein sequence ID" value="CZT04741.1"/>
    <property type="molecule type" value="Genomic_DNA"/>
</dbReference>
<keyword evidence="1" id="KW-0479">Metal-binding</keyword>
<dbReference type="CDD" id="cd00067">
    <property type="entry name" value="GAL4"/>
    <property type="match status" value="1"/>
</dbReference>
<dbReference type="GO" id="GO:0008270">
    <property type="term" value="F:zinc ion binding"/>
    <property type="evidence" value="ECO:0007669"/>
    <property type="project" value="InterPro"/>
</dbReference>
<protein>
    <submittedName>
        <fullName evidence="5">Related to quinic acid utilization activator</fullName>
    </submittedName>
</protein>
<dbReference type="SMART" id="SM00066">
    <property type="entry name" value="GAL4"/>
    <property type="match status" value="1"/>
</dbReference>
<feature type="compositionally biased region" description="Basic and acidic residues" evidence="3">
    <location>
        <begin position="15"/>
        <end position="28"/>
    </location>
</feature>
<dbReference type="Gene3D" id="4.10.240.10">
    <property type="entry name" value="Zn(2)-C6 fungal-type DNA-binding domain"/>
    <property type="match status" value="1"/>
</dbReference>
<feature type="domain" description="Zn(2)-C6 fungal-type" evidence="4">
    <location>
        <begin position="43"/>
        <end position="88"/>
    </location>
</feature>
<gene>
    <name evidence="5" type="ORF">RCO7_10744</name>
</gene>
<feature type="region of interest" description="Disordered" evidence="3">
    <location>
        <begin position="699"/>
        <end position="762"/>
    </location>
</feature>
<evidence type="ECO:0000313" key="6">
    <source>
        <dbReference type="Proteomes" id="UP000178129"/>
    </source>
</evidence>
<sequence>MAEQARMGDGPLGENNEKAGIEGEELKKKSSKHGGPRKRVSQACDKCRSRKDKCDGKKPTGDICADRNAERRALACSTCISNDRECTYDANVKKRGLPEGYVRGLEKLWGLTIRDVDAIGDKILSALAGDEESKESPLATWNNETNSDALVDIWRKSTISRELEKLLSSQEPTELKRKRMTSDDHGRKSVQRNALQENDTSRSQADPDYPSATWSERVPNLMTQNDHQTPPNASDIDPSFLPREYESVLSPNPAHAPAHAAPSNGNPAAGADALPDLPSETWHLLDIYFSYTHSWFPIVEKHDLLKTSYQYSQMKGDSASAGSGENAVLWAAIAYAKFQCRAINDIFCAPGAIGDVIWRAERMYAQARSLVPNEDGNIELGHVQALLILSLANIGMGHFARAWSLIGQAVRSAIELQLDRPSDQSRAKSRFKHVFLGCFALETLIAARLNRRPHLRALDADLVGLLDEDGLEEWDPWTDCITVRRSSLGNPRLPASILSTFNRLIQVLQILNDACCCSDGASTIHLSTVLLRRLHVWSQAQSPPLFFDSMARGSEEGLSLLPHQYHLHNVYFTTLARSQLLSSNHGNVPVNLEPCTQSACHTVDLLSQHLNAFSLPIVPPTYEYFVKSAYDIVHAVHSSIESTHIGLDDWKRSLDRCLDTMKSVWPVFEMFKSSAAYRSTIQAPRSRSQAAFDLIMDQESDTSMSRNTPRSLASYDAFDPFSPHNSRAPAEAQQSPDVSHLQASRPLFGSSSTGHGLPQNPRSIYEDVHATIGSAKRHPSNQQHRRQAAVKPPGIMAPQAPFTINQPSIPQLHQSLTMSSTEVELDPMFNELMRLDATEWAGNWDQSLMNLGFTDSDNMNQDFYAFCQEPDPLHPNTIFQQLVANSNAETNNFFDGSGLGHSMDQMPGGFAGVDGVMADENEGIEVGQILQALSAADDQRGGG</sequence>
<organism evidence="5 6">
    <name type="scientific">Rhynchosporium graminicola</name>
    <dbReference type="NCBI Taxonomy" id="2792576"/>
    <lineage>
        <taxon>Eukaryota</taxon>
        <taxon>Fungi</taxon>
        <taxon>Dikarya</taxon>
        <taxon>Ascomycota</taxon>
        <taxon>Pezizomycotina</taxon>
        <taxon>Leotiomycetes</taxon>
        <taxon>Helotiales</taxon>
        <taxon>Ploettnerulaceae</taxon>
        <taxon>Rhynchosporium</taxon>
    </lineage>
</organism>
<dbReference type="SUPFAM" id="SSF57701">
    <property type="entry name" value="Zn2/Cys6 DNA-binding domain"/>
    <property type="match status" value="1"/>
</dbReference>
<evidence type="ECO:0000256" key="3">
    <source>
        <dbReference type="SAM" id="MobiDB-lite"/>
    </source>
</evidence>
<feature type="compositionally biased region" description="Polar residues" evidence="3">
    <location>
        <begin position="191"/>
        <end position="204"/>
    </location>
</feature>
<dbReference type="InterPro" id="IPR052783">
    <property type="entry name" value="Metabolic/Drug-Res_Regulator"/>
</dbReference>
<dbReference type="InterPro" id="IPR036864">
    <property type="entry name" value="Zn2-C6_fun-type_DNA-bd_sf"/>
</dbReference>
<comment type="caution">
    <text evidence="5">The sequence shown here is derived from an EMBL/GenBank/DDBJ whole genome shotgun (WGS) entry which is preliminary data.</text>
</comment>
<feature type="region of interest" description="Disordered" evidence="3">
    <location>
        <begin position="1"/>
        <end position="59"/>
    </location>
</feature>
<proteinExistence type="predicted"/>
<feature type="compositionally biased region" description="Low complexity" evidence="3">
    <location>
        <begin position="250"/>
        <end position="272"/>
    </location>
</feature>
<reference evidence="6" key="1">
    <citation type="submission" date="2016-03" db="EMBL/GenBank/DDBJ databases">
        <authorList>
            <person name="Ploux O."/>
        </authorList>
    </citation>
    <scope>NUCLEOTIDE SEQUENCE [LARGE SCALE GENOMIC DNA]</scope>
    <source>
        <strain evidence="6">UK7</strain>
    </source>
</reference>
<accession>A0A1E1L2M6</accession>
<evidence type="ECO:0000259" key="4">
    <source>
        <dbReference type="PROSITE" id="PS50048"/>
    </source>
</evidence>
<dbReference type="InterPro" id="IPR007219">
    <property type="entry name" value="XnlR_reg_dom"/>
</dbReference>
<dbReference type="PANTHER" id="PTHR47655">
    <property type="entry name" value="QUINIC ACID UTILIZATION ACTIVATOR"/>
    <property type="match status" value="1"/>
</dbReference>
<dbReference type="Pfam" id="PF00172">
    <property type="entry name" value="Zn_clus"/>
    <property type="match status" value="1"/>
</dbReference>
<evidence type="ECO:0000313" key="5">
    <source>
        <dbReference type="EMBL" id="CZT04741.1"/>
    </source>
</evidence>
<dbReference type="PANTHER" id="PTHR47655:SF2">
    <property type="entry name" value="QUINIC ACID UTILIZATION ACTIVATOR"/>
    <property type="match status" value="1"/>
</dbReference>
<evidence type="ECO:0000256" key="2">
    <source>
        <dbReference type="ARBA" id="ARBA00023242"/>
    </source>
</evidence>
<dbReference type="InterPro" id="IPR001138">
    <property type="entry name" value="Zn2Cys6_DnaBD"/>
</dbReference>
<dbReference type="PROSITE" id="PS50048">
    <property type="entry name" value="ZN2_CY6_FUNGAL_2"/>
    <property type="match status" value="1"/>
</dbReference>
<dbReference type="GO" id="GO:0000981">
    <property type="term" value="F:DNA-binding transcription factor activity, RNA polymerase II-specific"/>
    <property type="evidence" value="ECO:0007669"/>
    <property type="project" value="InterPro"/>
</dbReference>
<dbReference type="GO" id="GO:0006351">
    <property type="term" value="P:DNA-templated transcription"/>
    <property type="evidence" value="ECO:0007669"/>
    <property type="project" value="InterPro"/>
</dbReference>
<dbReference type="GO" id="GO:0003677">
    <property type="term" value="F:DNA binding"/>
    <property type="evidence" value="ECO:0007669"/>
    <property type="project" value="InterPro"/>
</dbReference>
<feature type="compositionally biased region" description="Polar residues" evidence="3">
    <location>
        <begin position="701"/>
        <end position="711"/>
    </location>
</feature>
<dbReference type="GO" id="GO:0045944">
    <property type="term" value="P:positive regulation of transcription by RNA polymerase II"/>
    <property type="evidence" value="ECO:0007669"/>
    <property type="project" value="TreeGrafter"/>
</dbReference>
<dbReference type="Pfam" id="PF04082">
    <property type="entry name" value="Fungal_trans"/>
    <property type="match status" value="1"/>
</dbReference>
<dbReference type="AlphaFoldDB" id="A0A1E1L2M6"/>
<feature type="compositionally biased region" description="Basic residues" evidence="3">
    <location>
        <begin position="29"/>
        <end position="40"/>
    </location>
</feature>
<keyword evidence="2" id="KW-0539">Nucleus</keyword>
<keyword evidence="6" id="KW-1185">Reference proteome</keyword>
<dbReference type="Proteomes" id="UP000178129">
    <property type="component" value="Unassembled WGS sequence"/>
</dbReference>
<evidence type="ECO:0000256" key="1">
    <source>
        <dbReference type="ARBA" id="ARBA00022723"/>
    </source>
</evidence>
<feature type="region of interest" description="Disordered" evidence="3">
    <location>
        <begin position="248"/>
        <end position="272"/>
    </location>
</feature>
<feature type="region of interest" description="Disordered" evidence="3">
    <location>
        <begin position="170"/>
        <end position="214"/>
    </location>
</feature>
<dbReference type="CDD" id="cd12148">
    <property type="entry name" value="fungal_TF_MHR"/>
    <property type="match status" value="1"/>
</dbReference>
<dbReference type="InParanoid" id="A0A1E1L2M6"/>
<dbReference type="STRING" id="914237.A0A1E1L2M6"/>
<name>A0A1E1L2M6_9HELO</name>
<dbReference type="SMART" id="SM00906">
    <property type="entry name" value="Fungal_trans"/>
    <property type="match status" value="1"/>
</dbReference>